<dbReference type="SUPFAM" id="SSF53850">
    <property type="entry name" value="Periplasmic binding protein-like II"/>
    <property type="match status" value="1"/>
</dbReference>
<dbReference type="PANTHER" id="PTHR30632:SF0">
    <property type="entry name" value="SULFATE-BINDING PROTEIN"/>
    <property type="match status" value="1"/>
</dbReference>
<dbReference type="CDD" id="cd13537">
    <property type="entry name" value="PBP2_YvgL_like"/>
    <property type="match status" value="1"/>
</dbReference>
<evidence type="ECO:0000313" key="6">
    <source>
        <dbReference type="Proteomes" id="UP000033033"/>
    </source>
</evidence>
<gene>
    <name evidence="5" type="ORF">MSBRM_2898</name>
</gene>
<evidence type="ECO:0000313" key="5">
    <source>
        <dbReference type="EMBL" id="AKB55896.1"/>
    </source>
</evidence>
<dbReference type="STRING" id="1434108.MSBRM_2898"/>
<dbReference type="PROSITE" id="PS51257">
    <property type="entry name" value="PROKAR_LIPOPROTEIN"/>
    <property type="match status" value="1"/>
</dbReference>
<evidence type="ECO:0000256" key="1">
    <source>
        <dbReference type="ARBA" id="ARBA00022505"/>
    </source>
</evidence>
<dbReference type="PIRSF" id="PIRSF004846">
    <property type="entry name" value="ModA"/>
    <property type="match status" value="1"/>
</dbReference>
<dbReference type="GeneID" id="24846217"/>
<keyword evidence="3" id="KW-0732">Signal</keyword>
<dbReference type="HOGENOM" id="CLU_065520_3_1_2"/>
<dbReference type="InterPro" id="IPR050682">
    <property type="entry name" value="ModA/WtpA"/>
</dbReference>
<feature type="compositionally biased region" description="Polar residues" evidence="4">
    <location>
        <begin position="23"/>
        <end position="36"/>
    </location>
</feature>
<proteinExistence type="predicted"/>
<dbReference type="NCBIfam" id="TIGR01256">
    <property type="entry name" value="modA"/>
    <property type="match status" value="1"/>
</dbReference>
<accession>A0A0E3LP48</accession>
<sequence length="285" mass="30157">MRKELIVLLVVLGVFLAIGCTGNGNEATNETSTPVANETGAPVANETSVSGQNPDAITVSAAASLTEAFTDMESQFETENPGTDVNLNFAGSGSLRQQIEGGAPVDVFASANQNHMDILANETLIDNSTREDFAENSLVLIVPANSNLNITGIKDLTASDVGKISIGNPETAPVGKYTTQALTEAGLWDQLKDKTILAEDVKQVLTYVERGEVDAGFVYMTDAKTADPGTINIVATVPVNTSISYPIAVVSDSDNKEEAQEFVDFVTGEEGQKILEKYGFTPESE</sequence>
<reference evidence="5 6" key="1">
    <citation type="submission" date="2014-07" db="EMBL/GenBank/DDBJ databases">
        <title>Methanogenic archaea and the global carbon cycle.</title>
        <authorList>
            <person name="Henriksen J.R."/>
            <person name="Luke J."/>
            <person name="Reinhart S."/>
            <person name="Benedict M.N."/>
            <person name="Youngblut N.D."/>
            <person name="Metcalf M.E."/>
            <person name="Whitaker R.J."/>
            <person name="Metcalf W.W."/>
        </authorList>
    </citation>
    <scope>NUCLEOTIDE SEQUENCE [LARGE SCALE GENOMIC DNA]</scope>
    <source>
        <strain evidence="5 6">MS</strain>
    </source>
</reference>
<dbReference type="GO" id="GO:0046872">
    <property type="term" value="F:metal ion binding"/>
    <property type="evidence" value="ECO:0007669"/>
    <property type="project" value="UniProtKB-KW"/>
</dbReference>
<dbReference type="FunFam" id="3.40.190.10:FF:000035">
    <property type="entry name" value="Molybdate ABC transporter substrate-binding protein"/>
    <property type="match status" value="1"/>
</dbReference>
<name>A0A0E3LP48_METBA</name>
<dbReference type="PANTHER" id="PTHR30632">
    <property type="entry name" value="MOLYBDATE-BINDING PERIPLASMIC PROTEIN"/>
    <property type="match status" value="1"/>
</dbReference>
<keyword evidence="6" id="KW-1185">Reference proteome</keyword>
<keyword evidence="1" id="KW-0500">Molybdenum</keyword>
<dbReference type="PATRIC" id="fig|1434108.4.peg.3692"/>
<dbReference type="RefSeq" id="WP_048121638.1">
    <property type="nucleotide sequence ID" value="NZ_CP009528.1"/>
</dbReference>
<keyword evidence="2" id="KW-0479">Metal-binding</keyword>
<dbReference type="GO" id="GO:0030973">
    <property type="term" value="F:molybdate ion binding"/>
    <property type="evidence" value="ECO:0007669"/>
    <property type="project" value="TreeGrafter"/>
</dbReference>
<dbReference type="GO" id="GO:0015689">
    <property type="term" value="P:molybdate ion transport"/>
    <property type="evidence" value="ECO:0007669"/>
    <property type="project" value="InterPro"/>
</dbReference>
<evidence type="ECO:0000256" key="2">
    <source>
        <dbReference type="ARBA" id="ARBA00022723"/>
    </source>
</evidence>
<dbReference type="Pfam" id="PF13531">
    <property type="entry name" value="SBP_bac_11"/>
    <property type="match status" value="1"/>
</dbReference>
<dbReference type="AlphaFoldDB" id="A0A0E3LP48"/>
<evidence type="ECO:0000256" key="4">
    <source>
        <dbReference type="SAM" id="MobiDB-lite"/>
    </source>
</evidence>
<protein>
    <submittedName>
        <fullName evidence="5">Molybdenum ABC transporter, periplasmic molybdenum-binding protein ModA</fullName>
    </submittedName>
</protein>
<feature type="region of interest" description="Disordered" evidence="4">
    <location>
        <begin position="23"/>
        <end position="53"/>
    </location>
</feature>
<dbReference type="KEGG" id="mby:MSBRM_2898"/>
<dbReference type="Gene3D" id="3.40.190.10">
    <property type="entry name" value="Periplasmic binding protein-like II"/>
    <property type="match status" value="2"/>
</dbReference>
<dbReference type="EMBL" id="CP009528">
    <property type="protein sequence ID" value="AKB55896.1"/>
    <property type="molecule type" value="Genomic_DNA"/>
</dbReference>
<dbReference type="InterPro" id="IPR005950">
    <property type="entry name" value="ModA"/>
</dbReference>
<evidence type="ECO:0000256" key="3">
    <source>
        <dbReference type="ARBA" id="ARBA00022729"/>
    </source>
</evidence>
<organism evidence="5 6">
    <name type="scientific">Methanosarcina barkeri MS</name>
    <dbReference type="NCBI Taxonomy" id="1434108"/>
    <lineage>
        <taxon>Archaea</taxon>
        <taxon>Methanobacteriati</taxon>
        <taxon>Methanobacteriota</taxon>
        <taxon>Stenosarchaea group</taxon>
        <taxon>Methanomicrobia</taxon>
        <taxon>Methanosarcinales</taxon>
        <taxon>Methanosarcinaceae</taxon>
        <taxon>Methanosarcina</taxon>
    </lineage>
</organism>
<dbReference type="Proteomes" id="UP000033033">
    <property type="component" value="Chromosome"/>
</dbReference>
<dbReference type="InterPro" id="IPR041879">
    <property type="entry name" value="YvgL-like_PBP2"/>
</dbReference>